<comment type="caution">
    <text evidence="1">The sequence shown here is derived from an EMBL/GenBank/DDBJ whole genome shotgun (WGS) entry which is preliminary data.</text>
</comment>
<keyword evidence="2" id="KW-1185">Reference proteome</keyword>
<dbReference type="AlphaFoldDB" id="A0A845KY31"/>
<evidence type="ECO:0008006" key="3">
    <source>
        <dbReference type="Google" id="ProtNLM"/>
    </source>
</evidence>
<dbReference type="InterPro" id="IPR011990">
    <property type="entry name" value="TPR-like_helical_dom_sf"/>
</dbReference>
<name>A0A845KY31_9FIRM</name>
<proteinExistence type="predicted"/>
<dbReference type="OrthoDB" id="9176698at2"/>
<gene>
    <name evidence="1" type="ORF">GTO91_02820</name>
</gene>
<protein>
    <recommendedName>
        <fullName evidence="3">SIR2-like domain-containing protein</fullName>
    </recommendedName>
</protein>
<accession>A0A845KY31</accession>
<sequence length="760" mass="88476">MGLKVEMPELFKETLQHGINFFAGAGFSKLPDTQGNKLPDAKELCSEICTTFDLKHGYGNDLERISTIVNTKYKQRYQEFLREKFTVKSYNPLYDQINKININSFITTNIDNIIHCVMDNSNKYYLNSLTYYGATKRSKSALSYIPLHGDVKNIYSTLYFGKFDLATVDISNRDLFDIMIAKLMECPTLFIGYGFHDSGVERAIGRILESQNKKNIWIQCLPGNENIELYRDMNCYIIEGTTEDFLQWIRDELKSEEIITSSFDSPFLAQYKVPTINEVEAVPVNEYYINARTHWYNIIANQAFQTKKINEIHEASIANKNVIVVGIPFSGKTTDMMQLSLQLNSNMKLVVKDLTPEISKHIINELRGVDATILVDNCSEDMYAYYLLASCPNIKTIGFIDEHSFESTKHIISGLIYKKIDISELDLAEAQCIYEKIPQSLRTDNFAYKKNRLERFSMLEMMSNNVKNIMTESKIQTFLQRIKATTPDAFEVIKLTSYLFVNNSALSIDILCSYFNITNYDKISTLLSTVKMLLTEADIRLTQDEVDGEFYYLRSNLFSHYVNKLLMYRHSADYAETIKKFVFNVSPYKTYKYHVFKRTAYDAKLFYRLFNDEAHELYKRIYSYNPTAYTLQQWALYKVELKDYPGAFADIDKAITMDRYNFSIKNTRAIVLFEANKEIKTGLAITEMIEAMDILSECYRSDKRKVFHAQKYAEFALYFATVLSYYEFIDQAITWLKEISKDFKSYKTKELLNKLINIKR</sequence>
<dbReference type="SUPFAM" id="SSF48452">
    <property type="entry name" value="TPR-like"/>
    <property type="match status" value="1"/>
</dbReference>
<evidence type="ECO:0000313" key="2">
    <source>
        <dbReference type="Proteomes" id="UP000463470"/>
    </source>
</evidence>
<organism evidence="1 2">
    <name type="scientific">Heliomicrobium undosum</name>
    <dbReference type="NCBI Taxonomy" id="121734"/>
    <lineage>
        <taxon>Bacteria</taxon>
        <taxon>Bacillati</taxon>
        <taxon>Bacillota</taxon>
        <taxon>Clostridia</taxon>
        <taxon>Eubacteriales</taxon>
        <taxon>Heliobacteriaceae</taxon>
        <taxon>Heliomicrobium</taxon>
    </lineage>
</organism>
<reference evidence="1 2" key="1">
    <citation type="submission" date="2020-01" db="EMBL/GenBank/DDBJ databases">
        <title>Whole-genome sequence of Heliobacterium undosum DSM 13378.</title>
        <authorList>
            <person name="Kyndt J.A."/>
            <person name="Meyer T.E."/>
        </authorList>
    </citation>
    <scope>NUCLEOTIDE SEQUENCE [LARGE SCALE GENOMIC DNA]</scope>
    <source>
        <strain evidence="1 2">DSM 13378</strain>
    </source>
</reference>
<dbReference type="Pfam" id="PF13289">
    <property type="entry name" value="SIR2_2"/>
    <property type="match status" value="1"/>
</dbReference>
<dbReference type="EMBL" id="WXEY01000002">
    <property type="protein sequence ID" value="MZP28652.1"/>
    <property type="molecule type" value="Genomic_DNA"/>
</dbReference>
<dbReference type="Proteomes" id="UP000463470">
    <property type="component" value="Unassembled WGS sequence"/>
</dbReference>
<evidence type="ECO:0000313" key="1">
    <source>
        <dbReference type="EMBL" id="MZP28652.1"/>
    </source>
</evidence>
<dbReference type="RefSeq" id="WP_161254544.1">
    <property type="nucleotide sequence ID" value="NZ_WXEY01000002.1"/>
</dbReference>